<accession>A0A6C0CLL7</accession>
<sequence>MYDYNELRWEDGKMVHLEISSKRFRYITTQLNNNVTKANVDIYHQGFDTMFLYDLRPSHLYLSAFIDTLTINQLKHFAKYTEADLVHFTRRLTEYGMGYMYSNYI</sequence>
<proteinExistence type="predicted"/>
<name>A0A6C0CLL7_9ZZZZ</name>
<organism evidence="1">
    <name type="scientific">viral metagenome</name>
    <dbReference type="NCBI Taxonomy" id="1070528"/>
    <lineage>
        <taxon>unclassified sequences</taxon>
        <taxon>metagenomes</taxon>
        <taxon>organismal metagenomes</taxon>
    </lineage>
</organism>
<dbReference type="AlphaFoldDB" id="A0A6C0CLL7"/>
<evidence type="ECO:0000313" key="1">
    <source>
        <dbReference type="EMBL" id="QHT04569.1"/>
    </source>
</evidence>
<reference evidence="1" key="1">
    <citation type="journal article" date="2020" name="Nature">
        <title>Giant virus diversity and host interactions through global metagenomics.</title>
        <authorList>
            <person name="Schulz F."/>
            <person name="Roux S."/>
            <person name="Paez-Espino D."/>
            <person name="Jungbluth S."/>
            <person name="Walsh D.A."/>
            <person name="Denef V.J."/>
            <person name="McMahon K.D."/>
            <person name="Konstantinidis K.T."/>
            <person name="Eloe-Fadrosh E.A."/>
            <person name="Kyrpides N.C."/>
            <person name="Woyke T."/>
        </authorList>
    </citation>
    <scope>NUCLEOTIDE SEQUENCE</scope>
    <source>
        <strain evidence="1">GVMAG-M-3300021343-4</strain>
    </source>
</reference>
<dbReference type="EMBL" id="MN739435">
    <property type="protein sequence ID" value="QHT04569.1"/>
    <property type="molecule type" value="Genomic_DNA"/>
</dbReference>
<protein>
    <submittedName>
        <fullName evidence="1">Uncharacterized protein</fullName>
    </submittedName>
</protein>